<keyword evidence="1" id="KW-0732">Signal</keyword>
<evidence type="ECO:0000313" key="2">
    <source>
        <dbReference type="EMBL" id="MCH1624561.1"/>
    </source>
</evidence>
<organism evidence="2 3">
    <name type="scientific">Fredinandcohnia quinoae</name>
    <dbReference type="NCBI Taxonomy" id="2918902"/>
    <lineage>
        <taxon>Bacteria</taxon>
        <taxon>Bacillati</taxon>
        <taxon>Bacillota</taxon>
        <taxon>Bacilli</taxon>
        <taxon>Bacillales</taxon>
        <taxon>Bacillaceae</taxon>
        <taxon>Fredinandcohnia</taxon>
    </lineage>
</organism>
<dbReference type="Proteomes" id="UP001431131">
    <property type="component" value="Unassembled WGS sequence"/>
</dbReference>
<protein>
    <recommendedName>
        <fullName evidence="4">Lipoprotein</fullName>
    </recommendedName>
</protein>
<dbReference type="EMBL" id="JAKTTI010000004">
    <property type="protein sequence ID" value="MCH1624561.1"/>
    <property type="molecule type" value="Genomic_DNA"/>
</dbReference>
<dbReference type="PROSITE" id="PS51257">
    <property type="entry name" value="PROKAR_LIPOPROTEIN"/>
    <property type="match status" value="1"/>
</dbReference>
<feature type="chain" id="PRO_5043947032" description="Lipoprotein" evidence="1">
    <location>
        <begin position="27"/>
        <end position="156"/>
    </location>
</feature>
<keyword evidence="3" id="KW-1185">Reference proteome</keyword>
<comment type="caution">
    <text evidence="2">The sequence shown here is derived from an EMBL/GenBank/DDBJ whole genome shotgun (WGS) entry which is preliminary data.</text>
</comment>
<sequence length="156" mass="17787">MKQKPLFLMIVLLISLVLTGCSVNNASEENEDDFPPKMNGVIIVNETDFEMTRGGFHWERKKGLTTEVVTTDAASPLQIAESYKAIQVKGNETITIKIDEDPQITLRKWEENETYEEVSLEKSSFTVPTDKGRYVYEALANWKNGEISYTFVIEKE</sequence>
<dbReference type="RefSeq" id="WP_240253098.1">
    <property type="nucleotide sequence ID" value="NZ_JAKTTI010000004.1"/>
</dbReference>
<feature type="signal peptide" evidence="1">
    <location>
        <begin position="1"/>
        <end position="26"/>
    </location>
</feature>
<evidence type="ECO:0008006" key="4">
    <source>
        <dbReference type="Google" id="ProtNLM"/>
    </source>
</evidence>
<name>A0AAW5E3I6_9BACI</name>
<evidence type="ECO:0000256" key="1">
    <source>
        <dbReference type="SAM" id="SignalP"/>
    </source>
</evidence>
<reference evidence="2" key="1">
    <citation type="submission" date="2022-02" db="EMBL/GenBank/DDBJ databases">
        <title>Fredinandcohnia quinoae sp. nov. isolated from Chenopodium quinoa seeds.</title>
        <authorList>
            <person name="Saati-Santamaria Z."/>
            <person name="Flores-Felix J.D."/>
            <person name="Igual J.M."/>
            <person name="Velazquez E."/>
            <person name="Garcia-Fraile P."/>
            <person name="Martinez-Molina E."/>
        </authorList>
    </citation>
    <scope>NUCLEOTIDE SEQUENCE</scope>
    <source>
        <strain evidence="2">SECRCQ15</strain>
    </source>
</reference>
<proteinExistence type="predicted"/>
<dbReference type="AlphaFoldDB" id="A0AAW5E3I6"/>
<accession>A0AAW5E3I6</accession>
<gene>
    <name evidence="2" type="ORF">MJG50_04415</name>
</gene>
<evidence type="ECO:0000313" key="3">
    <source>
        <dbReference type="Proteomes" id="UP001431131"/>
    </source>
</evidence>